<accession>A0A4R1MX24</accession>
<dbReference type="InterPro" id="IPR005302">
    <property type="entry name" value="MoCF_Sase_C"/>
</dbReference>
<dbReference type="GO" id="GO:0030151">
    <property type="term" value="F:molybdenum ion binding"/>
    <property type="evidence" value="ECO:0007669"/>
    <property type="project" value="InterPro"/>
</dbReference>
<dbReference type="Proteomes" id="UP000294545">
    <property type="component" value="Unassembled WGS sequence"/>
</dbReference>
<dbReference type="InterPro" id="IPR052716">
    <property type="entry name" value="MOSC_domain"/>
</dbReference>
<dbReference type="SUPFAM" id="SSF50800">
    <property type="entry name" value="PK beta-barrel domain-like"/>
    <property type="match status" value="1"/>
</dbReference>
<dbReference type="GO" id="GO:0030170">
    <property type="term" value="F:pyridoxal phosphate binding"/>
    <property type="evidence" value="ECO:0007669"/>
    <property type="project" value="InterPro"/>
</dbReference>
<protein>
    <submittedName>
        <fullName evidence="2">MOSC domain-containing protein</fullName>
    </submittedName>
</protein>
<evidence type="ECO:0000313" key="3">
    <source>
        <dbReference type="Proteomes" id="UP000294545"/>
    </source>
</evidence>
<dbReference type="OrthoDB" id="9789048at2"/>
<dbReference type="PANTHER" id="PTHR36930:SF1">
    <property type="entry name" value="MOSC DOMAIN-CONTAINING PROTEIN"/>
    <property type="match status" value="1"/>
</dbReference>
<feature type="domain" description="MOSC" evidence="1">
    <location>
        <begin position="21"/>
        <end position="146"/>
    </location>
</feature>
<evidence type="ECO:0000259" key="1">
    <source>
        <dbReference type="PROSITE" id="PS51340"/>
    </source>
</evidence>
<dbReference type="GO" id="GO:0003824">
    <property type="term" value="F:catalytic activity"/>
    <property type="evidence" value="ECO:0007669"/>
    <property type="project" value="InterPro"/>
</dbReference>
<evidence type="ECO:0000313" key="2">
    <source>
        <dbReference type="EMBL" id="TCK97746.1"/>
    </source>
</evidence>
<gene>
    <name evidence="2" type="ORF">EDC19_0148</name>
</gene>
<dbReference type="Pfam" id="PF03473">
    <property type="entry name" value="MOSC"/>
    <property type="match status" value="1"/>
</dbReference>
<keyword evidence="3" id="KW-1185">Reference proteome</keyword>
<reference evidence="2 3" key="1">
    <citation type="submission" date="2019-03" db="EMBL/GenBank/DDBJ databases">
        <title>Genomic Encyclopedia of Type Strains, Phase IV (KMG-IV): sequencing the most valuable type-strain genomes for metagenomic binning, comparative biology and taxonomic classification.</title>
        <authorList>
            <person name="Goeker M."/>
        </authorList>
    </citation>
    <scope>NUCLEOTIDE SEQUENCE [LARGE SCALE GENOMIC DNA]</scope>
    <source>
        <strain evidence="2 3">DSM 24176</strain>
    </source>
</reference>
<dbReference type="AlphaFoldDB" id="A0A4R1MX24"/>
<comment type="caution">
    <text evidence="2">The sequence shown here is derived from an EMBL/GenBank/DDBJ whole genome shotgun (WGS) entry which is preliminary data.</text>
</comment>
<dbReference type="InterPro" id="IPR011037">
    <property type="entry name" value="Pyrv_Knase-like_insert_dom_sf"/>
</dbReference>
<organism evidence="2 3">
    <name type="scientific">Natranaerovirga hydrolytica</name>
    <dbReference type="NCBI Taxonomy" id="680378"/>
    <lineage>
        <taxon>Bacteria</taxon>
        <taxon>Bacillati</taxon>
        <taxon>Bacillota</taxon>
        <taxon>Clostridia</taxon>
        <taxon>Lachnospirales</taxon>
        <taxon>Natranaerovirgaceae</taxon>
        <taxon>Natranaerovirga</taxon>
    </lineage>
</organism>
<dbReference type="Gene3D" id="2.40.33.20">
    <property type="entry name" value="PK beta-barrel domain-like"/>
    <property type="match status" value="1"/>
</dbReference>
<sequence>MNNIGNVVSINRSSQKGVVKIPIANGVFIDDFGLKEDAHGGVPIRQVSLLGLESIHKMEDQLNKSLPYGSFAENLTTEGIELFTLPIGTILKIGETIQEVSKIGKECHKGCAIFKEVGKCIMPVEGIFTKVIQGGMVKAGDTIIIERQ</sequence>
<dbReference type="PANTHER" id="PTHR36930">
    <property type="entry name" value="METAL-SULFUR CLUSTER BIOSYNTHESIS PROTEINS YUAD-RELATED"/>
    <property type="match status" value="1"/>
</dbReference>
<dbReference type="PROSITE" id="PS51340">
    <property type="entry name" value="MOSC"/>
    <property type="match status" value="1"/>
</dbReference>
<proteinExistence type="predicted"/>
<name>A0A4R1MX24_9FIRM</name>
<dbReference type="EMBL" id="SMGQ01000011">
    <property type="protein sequence ID" value="TCK97746.1"/>
    <property type="molecule type" value="Genomic_DNA"/>
</dbReference>